<feature type="transmembrane region" description="Helical" evidence="1">
    <location>
        <begin position="62"/>
        <end position="82"/>
    </location>
</feature>
<reference evidence="2 3" key="1">
    <citation type="submission" date="2014-07" db="EMBL/GenBank/DDBJ databases">
        <title>Draft genome sequence of Thalassospira xiamenensis IB13.</title>
        <authorList>
            <person name="Lai Q."/>
            <person name="Shao Z."/>
        </authorList>
    </citation>
    <scope>NUCLEOTIDE SEQUENCE [LARGE SCALE GENOMIC DNA]</scope>
    <source>
        <strain evidence="2 3">IB13</strain>
    </source>
</reference>
<dbReference type="AlphaFoldDB" id="A0A367XE26"/>
<gene>
    <name evidence="2" type="ORF">TH44_08965</name>
</gene>
<dbReference type="EMBL" id="JPWJ01000004">
    <property type="protein sequence ID" value="RCK50892.1"/>
    <property type="molecule type" value="Genomic_DNA"/>
</dbReference>
<evidence type="ECO:0000313" key="2">
    <source>
        <dbReference type="EMBL" id="RCK50892.1"/>
    </source>
</evidence>
<keyword evidence="1" id="KW-0812">Transmembrane</keyword>
<name>A0A367XE26_9PROT</name>
<sequence>MNVFEVASSVCKDLGVFRGDKIGTWRYEKILFVGYAVVILLSIVSALFYAVNKDNNYRDFSYCLMILGYLLFVFHFLSVLFVSFNKMRNPGLVAFSVISVNVKHEMDLVERFRFFSKDELELVIQRNIVGIGHIKRRFCTLIGAVENFGVFPAIFATFISFHQVSKEGNSDSYDDFWFWGAVFLSMMYMFYFYIVSIVNQIERLNFIINLAISRHPDNKRVQP</sequence>
<feature type="transmembrane region" description="Helical" evidence="1">
    <location>
        <begin position="141"/>
        <end position="164"/>
    </location>
</feature>
<keyword evidence="1" id="KW-1133">Transmembrane helix</keyword>
<protein>
    <submittedName>
        <fullName evidence="2">Uncharacterized protein</fullName>
    </submittedName>
</protein>
<accession>A0A367XE26</accession>
<dbReference type="RefSeq" id="WP_062959451.1">
    <property type="nucleotide sequence ID" value="NZ_JPWJ01000004.1"/>
</dbReference>
<comment type="caution">
    <text evidence="2">The sequence shown here is derived from an EMBL/GenBank/DDBJ whole genome shotgun (WGS) entry which is preliminary data.</text>
</comment>
<dbReference type="Proteomes" id="UP000252266">
    <property type="component" value="Unassembled WGS sequence"/>
</dbReference>
<proteinExistence type="predicted"/>
<evidence type="ECO:0000313" key="3">
    <source>
        <dbReference type="Proteomes" id="UP000252266"/>
    </source>
</evidence>
<feature type="transmembrane region" description="Helical" evidence="1">
    <location>
        <begin position="30"/>
        <end position="50"/>
    </location>
</feature>
<organism evidence="2 3">
    <name type="scientific">Thalassospira xiamenensis</name>
    <dbReference type="NCBI Taxonomy" id="220697"/>
    <lineage>
        <taxon>Bacteria</taxon>
        <taxon>Pseudomonadati</taxon>
        <taxon>Pseudomonadota</taxon>
        <taxon>Alphaproteobacteria</taxon>
        <taxon>Rhodospirillales</taxon>
        <taxon>Thalassospiraceae</taxon>
        <taxon>Thalassospira</taxon>
    </lineage>
</organism>
<evidence type="ECO:0000256" key="1">
    <source>
        <dbReference type="SAM" id="Phobius"/>
    </source>
</evidence>
<feature type="transmembrane region" description="Helical" evidence="1">
    <location>
        <begin position="176"/>
        <end position="198"/>
    </location>
</feature>
<keyword evidence="1" id="KW-0472">Membrane</keyword>